<comment type="caution">
    <text evidence="4">The sequence shown here is derived from an EMBL/GenBank/DDBJ whole genome shotgun (WGS) entry which is preliminary data.</text>
</comment>
<keyword evidence="5" id="KW-1185">Reference proteome</keyword>
<evidence type="ECO:0000256" key="2">
    <source>
        <dbReference type="SAM" id="Phobius"/>
    </source>
</evidence>
<keyword evidence="2" id="KW-0472">Membrane</keyword>
<evidence type="ECO:0000256" key="3">
    <source>
        <dbReference type="SAM" id="SignalP"/>
    </source>
</evidence>
<dbReference type="AlphaFoldDB" id="A0AAV6XW79"/>
<keyword evidence="2" id="KW-1133">Transmembrane helix</keyword>
<dbReference type="Proteomes" id="UP000826271">
    <property type="component" value="Unassembled WGS sequence"/>
</dbReference>
<protein>
    <recommendedName>
        <fullName evidence="6">Transmembrane protein</fullName>
    </recommendedName>
</protein>
<accession>A0AAV6XW79</accession>
<dbReference type="PANTHER" id="PTHR34558:SF4">
    <property type="entry name" value="TRANSMEMBRANE PROTEIN"/>
    <property type="match status" value="1"/>
</dbReference>
<evidence type="ECO:0000313" key="5">
    <source>
        <dbReference type="Proteomes" id="UP000826271"/>
    </source>
</evidence>
<sequence>MGSRFLLAFFTLSALLLTIHARTHGSFSNPQLDPLKPRSRTLLLKSMADPPAEKEAAPSLSPEKADHDDEREGAAADAPTTESENRTMERHHSPDRSMAGGGVIIGGLVTAIFAAVYCYIRVTRKRPADSLMQ</sequence>
<feature type="compositionally biased region" description="Basic and acidic residues" evidence="1">
    <location>
        <begin position="63"/>
        <end position="74"/>
    </location>
</feature>
<reference evidence="4" key="1">
    <citation type="submission" date="2019-10" db="EMBL/GenBank/DDBJ databases">
        <authorList>
            <person name="Zhang R."/>
            <person name="Pan Y."/>
            <person name="Wang J."/>
            <person name="Ma R."/>
            <person name="Yu S."/>
        </authorList>
    </citation>
    <scope>NUCLEOTIDE SEQUENCE</scope>
    <source>
        <strain evidence="4">LA-IB0</strain>
        <tissue evidence="4">Leaf</tissue>
    </source>
</reference>
<feature type="signal peptide" evidence="3">
    <location>
        <begin position="1"/>
        <end position="21"/>
    </location>
</feature>
<name>A0AAV6XW79_9LAMI</name>
<feature type="chain" id="PRO_5043574487" description="Transmembrane protein" evidence="3">
    <location>
        <begin position="22"/>
        <end position="133"/>
    </location>
</feature>
<dbReference type="EMBL" id="WHWC01000003">
    <property type="protein sequence ID" value="KAG8386969.1"/>
    <property type="molecule type" value="Genomic_DNA"/>
</dbReference>
<keyword evidence="3" id="KW-0732">Signal</keyword>
<keyword evidence="2" id="KW-0812">Transmembrane</keyword>
<feature type="compositionally biased region" description="Basic and acidic residues" evidence="1">
    <location>
        <begin position="83"/>
        <end position="95"/>
    </location>
</feature>
<evidence type="ECO:0000256" key="1">
    <source>
        <dbReference type="SAM" id="MobiDB-lite"/>
    </source>
</evidence>
<proteinExistence type="predicted"/>
<dbReference type="PANTHER" id="PTHR34558">
    <property type="entry name" value="EXPRESSED PROTEIN"/>
    <property type="match status" value="1"/>
</dbReference>
<evidence type="ECO:0000313" key="4">
    <source>
        <dbReference type="EMBL" id="KAG8386969.1"/>
    </source>
</evidence>
<evidence type="ECO:0008006" key="6">
    <source>
        <dbReference type="Google" id="ProtNLM"/>
    </source>
</evidence>
<organism evidence="4 5">
    <name type="scientific">Buddleja alternifolia</name>
    <dbReference type="NCBI Taxonomy" id="168488"/>
    <lineage>
        <taxon>Eukaryota</taxon>
        <taxon>Viridiplantae</taxon>
        <taxon>Streptophyta</taxon>
        <taxon>Embryophyta</taxon>
        <taxon>Tracheophyta</taxon>
        <taxon>Spermatophyta</taxon>
        <taxon>Magnoliopsida</taxon>
        <taxon>eudicotyledons</taxon>
        <taxon>Gunneridae</taxon>
        <taxon>Pentapetalae</taxon>
        <taxon>asterids</taxon>
        <taxon>lamiids</taxon>
        <taxon>Lamiales</taxon>
        <taxon>Scrophulariaceae</taxon>
        <taxon>Buddlejeae</taxon>
        <taxon>Buddleja</taxon>
    </lineage>
</organism>
<gene>
    <name evidence="4" type="ORF">BUALT_Bualt03G0203900</name>
</gene>
<feature type="transmembrane region" description="Helical" evidence="2">
    <location>
        <begin position="98"/>
        <end position="120"/>
    </location>
</feature>
<feature type="region of interest" description="Disordered" evidence="1">
    <location>
        <begin position="27"/>
        <end position="100"/>
    </location>
</feature>